<keyword evidence="2" id="KW-1185">Reference proteome</keyword>
<gene>
    <name evidence="1" type="ORF">RV00_GL000261</name>
</gene>
<accession>A0A1L8SZJ7</accession>
<dbReference type="RefSeq" id="WP_071860801.1">
    <property type="nucleotide sequence ID" value="NZ_CAURXW010000015.1"/>
</dbReference>
<organism evidence="1 2">
    <name type="scientific">Enterococcus devriesei</name>
    <dbReference type="NCBI Taxonomy" id="319970"/>
    <lineage>
        <taxon>Bacteria</taxon>
        <taxon>Bacillati</taxon>
        <taxon>Bacillota</taxon>
        <taxon>Bacilli</taxon>
        <taxon>Lactobacillales</taxon>
        <taxon>Enterococcaceae</taxon>
        <taxon>Enterococcus</taxon>
    </lineage>
</organism>
<dbReference type="Proteomes" id="UP000183700">
    <property type="component" value="Unassembled WGS sequence"/>
</dbReference>
<dbReference type="EMBL" id="JXKM01000001">
    <property type="protein sequence ID" value="OJG37304.1"/>
    <property type="molecule type" value="Genomic_DNA"/>
</dbReference>
<evidence type="ECO:0000313" key="2">
    <source>
        <dbReference type="Proteomes" id="UP000183700"/>
    </source>
</evidence>
<reference evidence="1 2" key="1">
    <citation type="submission" date="2014-12" db="EMBL/GenBank/DDBJ databases">
        <title>Draft genome sequences of 29 type strains of Enterococci.</title>
        <authorList>
            <person name="Zhong Z."/>
            <person name="Sun Z."/>
            <person name="Liu W."/>
            <person name="Zhang W."/>
            <person name="Zhang H."/>
        </authorList>
    </citation>
    <scope>NUCLEOTIDE SEQUENCE [LARGE SCALE GENOMIC DNA]</scope>
    <source>
        <strain evidence="1 2">DSM 22802</strain>
    </source>
</reference>
<evidence type="ECO:0000313" key="1">
    <source>
        <dbReference type="EMBL" id="OJG37304.1"/>
    </source>
</evidence>
<comment type="caution">
    <text evidence="1">The sequence shown here is derived from an EMBL/GenBank/DDBJ whole genome shotgun (WGS) entry which is preliminary data.</text>
</comment>
<dbReference type="AlphaFoldDB" id="A0A1L8SZJ7"/>
<protein>
    <submittedName>
        <fullName evidence="1">Uncharacterized protein</fullName>
    </submittedName>
</protein>
<dbReference type="OrthoDB" id="2186696at2"/>
<name>A0A1L8SZJ7_9ENTE</name>
<sequence length="78" mass="8660">MATFGKIETQIDPSEAGKDFPVQTHVMFTIRGQSQTGIVTKQLKNAAVVEIDEKQDNGELINHSNGVVVINYKQMEKI</sequence>
<proteinExistence type="predicted"/>